<name>A0A5J4YRJ6_PORPP</name>
<dbReference type="PANTHER" id="PTHR34966">
    <property type="entry name" value="OSJNBA0043L24.15 PROTEIN"/>
    <property type="match status" value="1"/>
</dbReference>
<keyword evidence="3" id="KW-1185">Reference proteome</keyword>
<feature type="compositionally biased region" description="Basic and acidic residues" evidence="1">
    <location>
        <begin position="48"/>
        <end position="64"/>
    </location>
</feature>
<protein>
    <submittedName>
        <fullName evidence="2">Uncharacterized protein</fullName>
    </submittedName>
</protein>
<comment type="caution">
    <text evidence="2">The sequence shown here is derived from an EMBL/GenBank/DDBJ whole genome shotgun (WGS) entry which is preliminary data.</text>
</comment>
<dbReference type="EMBL" id="VRMN01000008">
    <property type="protein sequence ID" value="KAA8493037.1"/>
    <property type="molecule type" value="Genomic_DNA"/>
</dbReference>
<dbReference type="PANTHER" id="PTHR34966:SF1">
    <property type="entry name" value="OS04G0508100 PROTEIN"/>
    <property type="match status" value="1"/>
</dbReference>
<evidence type="ECO:0000256" key="1">
    <source>
        <dbReference type="SAM" id="MobiDB-lite"/>
    </source>
</evidence>
<proteinExistence type="predicted"/>
<gene>
    <name evidence="2" type="ORF">FVE85_9309</name>
</gene>
<organism evidence="2 3">
    <name type="scientific">Porphyridium purpureum</name>
    <name type="common">Red alga</name>
    <name type="synonym">Porphyridium cruentum</name>
    <dbReference type="NCBI Taxonomy" id="35688"/>
    <lineage>
        <taxon>Eukaryota</taxon>
        <taxon>Rhodophyta</taxon>
        <taxon>Bangiophyceae</taxon>
        <taxon>Porphyridiales</taxon>
        <taxon>Porphyridiaceae</taxon>
        <taxon>Porphyridium</taxon>
    </lineage>
</organism>
<dbReference type="Proteomes" id="UP000324585">
    <property type="component" value="Unassembled WGS sequence"/>
</dbReference>
<reference evidence="3" key="1">
    <citation type="journal article" date="2019" name="Nat. Commun.">
        <title>Expansion of phycobilisome linker gene families in mesophilic red algae.</title>
        <authorList>
            <person name="Lee J."/>
            <person name="Kim D."/>
            <person name="Bhattacharya D."/>
            <person name="Yoon H.S."/>
        </authorList>
    </citation>
    <scope>NUCLEOTIDE SEQUENCE [LARGE SCALE GENOMIC DNA]</scope>
    <source>
        <strain evidence="3">CCMP 1328</strain>
    </source>
</reference>
<accession>A0A5J4YRJ6</accession>
<dbReference type="OrthoDB" id="5847at2759"/>
<dbReference type="AlphaFoldDB" id="A0A5J4YRJ6"/>
<evidence type="ECO:0000313" key="2">
    <source>
        <dbReference type="EMBL" id="KAA8493037.1"/>
    </source>
</evidence>
<feature type="region of interest" description="Disordered" evidence="1">
    <location>
        <begin position="44"/>
        <end position="71"/>
    </location>
</feature>
<sequence>MSKNLFGRVAQWLVNEVMVKTLSNSPAFQRFALRVHESTQKLAQKAAETTKELAESEATKEAQERAASTAQNVRETVVGLAQLYKDQIVSALYKTPRNSSSGPPTKRP</sequence>
<evidence type="ECO:0000313" key="3">
    <source>
        <dbReference type="Proteomes" id="UP000324585"/>
    </source>
</evidence>